<organism evidence="1">
    <name type="scientific">Rhizophora mucronata</name>
    <name type="common">Asiatic mangrove</name>
    <dbReference type="NCBI Taxonomy" id="61149"/>
    <lineage>
        <taxon>Eukaryota</taxon>
        <taxon>Viridiplantae</taxon>
        <taxon>Streptophyta</taxon>
        <taxon>Embryophyta</taxon>
        <taxon>Tracheophyta</taxon>
        <taxon>Spermatophyta</taxon>
        <taxon>Magnoliopsida</taxon>
        <taxon>eudicotyledons</taxon>
        <taxon>Gunneridae</taxon>
        <taxon>Pentapetalae</taxon>
        <taxon>rosids</taxon>
        <taxon>fabids</taxon>
        <taxon>Malpighiales</taxon>
        <taxon>Rhizophoraceae</taxon>
        <taxon>Rhizophora</taxon>
    </lineage>
</organism>
<protein>
    <submittedName>
        <fullName evidence="1">Uncharacterized protein</fullName>
    </submittedName>
</protein>
<sequence length="29" mass="3432">MVHVMRYDCDFGGYYELLVVLEFGSFELV</sequence>
<evidence type="ECO:0000313" key="1">
    <source>
        <dbReference type="EMBL" id="MBX52168.1"/>
    </source>
</evidence>
<name>A0A2P2PBN1_RHIMU</name>
<proteinExistence type="predicted"/>
<reference evidence="1" key="1">
    <citation type="submission" date="2018-02" db="EMBL/GenBank/DDBJ databases">
        <title>Rhizophora mucronata_Transcriptome.</title>
        <authorList>
            <person name="Meera S.P."/>
            <person name="Sreeshan A."/>
            <person name="Augustine A."/>
        </authorList>
    </citation>
    <scope>NUCLEOTIDE SEQUENCE</scope>
    <source>
        <tissue evidence="1">Leaf</tissue>
    </source>
</reference>
<dbReference type="EMBL" id="GGEC01071684">
    <property type="protein sequence ID" value="MBX52168.1"/>
    <property type="molecule type" value="Transcribed_RNA"/>
</dbReference>
<dbReference type="AlphaFoldDB" id="A0A2P2PBN1"/>
<accession>A0A2P2PBN1</accession>